<feature type="signal peptide" evidence="2">
    <location>
        <begin position="1"/>
        <end position="45"/>
    </location>
</feature>
<evidence type="ECO:0008006" key="5">
    <source>
        <dbReference type="Google" id="ProtNLM"/>
    </source>
</evidence>
<dbReference type="EMBL" id="JAIWQS010000012">
    <property type="protein sequence ID" value="KAJ8749241.1"/>
    <property type="molecule type" value="Genomic_DNA"/>
</dbReference>
<evidence type="ECO:0000313" key="4">
    <source>
        <dbReference type="Proteomes" id="UP001159364"/>
    </source>
</evidence>
<dbReference type="InterPro" id="IPR034565">
    <property type="entry name" value="Put_cell_wall"/>
</dbReference>
<proteinExistence type="predicted"/>
<evidence type="ECO:0000256" key="2">
    <source>
        <dbReference type="SAM" id="SignalP"/>
    </source>
</evidence>
<dbReference type="PANTHER" id="PTHR36733:SF1">
    <property type="entry name" value="CELL WALL PROTEIN-RELATED"/>
    <property type="match status" value="1"/>
</dbReference>
<feature type="region of interest" description="Disordered" evidence="1">
    <location>
        <begin position="104"/>
        <end position="128"/>
    </location>
</feature>
<feature type="chain" id="PRO_5043933691" description="Cell wall protein" evidence="2">
    <location>
        <begin position="46"/>
        <end position="128"/>
    </location>
</feature>
<comment type="caution">
    <text evidence="3">The sequence shown here is derived from an EMBL/GenBank/DDBJ whole genome shotgun (WGS) entry which is preliminary data.</text>
</comment>
<reference evidence="3 4" key="1">
    <citation type="submission" date="2021-09" db="EMBL/GenBank/DDBJ databases">
        <title>Genomic insights and catalytic innovation underlie evolution of tropane alkaloids biosynthesis.</title>
        <authorList>
            <person name="Wang Y.-J."/>
            <person name="Tian T."/>
            <person name="Huang J.-P."/>
            <person name="Huang S.-X."/>
        </authorList>
    </citation>
    <scope>NUCLEOTIDE SEQUENCE [LARGE SCALE GENOMIC DNA]</scope>
    <source>
        <strain evidence="3">KIB-2018</strain>
        <tissue evidence="3">Leaf</tissue>
    </source>
</reference>
<evidence type="ECO:0000256" key="1">
    <source>
        <dbReference type="SAM" id="MobiDB-lite"/>
    </source>
</evidence>
<dbReference type="Proteomes" id="UP001159364">
    <property type="component" value="Linkage Group LG12"/>
</dbReference>
<name>A0AAV8SAK0_9ROSI</name>
<organism evidence="3 4">
    <name type="scientific">Erythroxylum novogranatense</name>
    <dbReference type="NCBI Taxonomy" id="1862640"/>
    <lineage>
        <taxon>Eukaryota</taxon>
        <taxon>Viridiplantae</taxon>
        <taxon>Streptophyta</taxon>
        <taxon>Embryophyta</taxon>
        <taxon>Tracheophyta</taxon>
        <taxon>Spermatophyta</taxon>
        <taxon>Magnoliopsida</taxon>
        <taxon>eudicotyledons</taxon>
        <taxon>Gunneridae</taxon>
        <taxon>Pentapetalae</taxon>
        <taxon>rosids</taxon>
        <taxon>fabids</taxon>
        <taxon>Malpighiales</taxon>
        <taxon>Erythroxylaceae</taxon>
        <taxon>Erythroxylum</taxon>
    </lineage>
</organism>
<sequence>MQHRRVDICLLLNHLFFSAPTMATKTLPSLLALLVLVALCGQVLAGRKIPEISGNENKKQPQWLLSDHSFLIPGIGRVLVPPSFHVPSFSPYAGGGRFVPGGDDTFVPNPGFEVPSPGHVGATPPTDP</sequence>
<evidence type="ECO:0000313" key="3">
    <source>
        <dbReference type="EMBL" id="KAJ8749241.1"/>
    </source>
</evidence>
<keyword evidence="4" id="KW-1185">Reference proteome</keyword>
<gene>
    <name evidence="3" type="ORF">K2173_018719</name>
</gene>
<dbReference type="PANTHER" id="PTHR36733">
    <property type="entry name" value="CELL WALL PROTEIN-RELATED"/>
    <property type="match status" value="1"/>
</dbReference>
<accession>A0AAV8SAK0</accession>
<keyword evidence="2" id="KW-0732">Signal</keyword>
<protein>
    <recommendedName>
        <fullName evidence="5">Cell wall protein</fullName>
    </recommendedName>
</protein>
<dbReference type="AlphaFoldDB" id="A0AAV8SAK0"/>